<proteinExistence type="predicted"/>
<dbReference type="OrthoDB" id="34593at10239"/>
<gene>
    <name evidence="1" type="primary">72</name>
    <name evidence="1" type="ORF">SEA_VIVI2_72</name>
</gene>
<evidence type="ECO:0000313" key="1">
    <source>
        <dbReference type="EMBL" id="AMS02904.1"/>
    </source>
</evidence>
<reference evidence="1 2" key="1">
    <citation type="submission" date="2016-03" db="EMBL/GenBank/DDBJ databases">
        <authorList>
            <person name="Arora C."/>
            <person name="Burnet G."/>
            <person name="Bortz M."/>
            <person name="Conover D.H."/>
            <person name="Ghobrial J.A."/>
            <person name="Mezghani N.A."/>
            <person name="Thompson P.K."/>
            <person name="Ulbrich M.C."/>
            <person name="Furbee E.C."/>
            <person name="Grubb S.R."/>
            <person name="Warner M.H."/>
            <person name="Montgomery M.T."/>
            <person name="Garlena R.A."/>
            <person name="Russell D.A."/>
            <person name="Pope W.H."/>
            <person name="Jacobs-Sera D."/>
            <person name="Hendrix R.W."/>
            <person name="Hatfull G.F."/>
        </authorList>
    </citation>
    <scope>NUCLEOTIDE SEQUENCE [LARGE SCALE GENOMIC DNA]</scope>
</reference>
<dbReference type="KEGG" id="vg:29126881"/>
<dbReference type="GeneID" id="29126881"/>
<dbReference type="EMBL" id="KU963250">
    <property type="protein sequence ID" value="AMS02904.1"/>
    <property type="molecule type" value="Genomic_DNA"/>
</dbReference>
<keyword evidence="2" id="KW-1185">Reference proteome</keyword>
<accession>A0A142K9X1</accession>
<evidence type="ECO:0000313" key="2">
    <source>
        <dbReference type="Proteomes" id="UP000201202"/>
    </source>
</evidence>
<dbReference type="Proteomes" id="UP000201202">
    <property type="component" value="Segment"/>
</dbReference>
<name>A0A142K9X1_9CAUD</name>
<sequence length="97" mass="10906">MTIAPHNVSQMLDQFARDELTASEKFSPFHAEIPEAAMRRLHDVVAKAYTFGYEDGYGVAMSQAQYARDRDTERARQAAARAKAESVIDDAIDELNR</sequence>
<protein>
    <submittedName>
        <fullName evidence="1">Uncharacterized protein</fullName>
    </submittedName>
</protein>
<organism evidence="1 2">
    <name type="scientific">Gordonia phage Vivi2</name>
    <dbReference type="NCBI Taxonomy" id="1821564"/>
    <lineage>
        <taxon>Viruses</taxon>
        <taxon>Duplodnaviria</taxon>
        <taxon>Heunggongvirae</taxon>
        <taxon>Uroviricota</taxon>
        <taxon>Caudoviricetes</taxon>
        <taxon>Stackebrandtviridae</taxon>
        <taxon>Schenleyvirinae</taxon>
        <taxon>Vividuovirus</taxon>
        <taxon>Vividuovirus vivi2</taxon>
    </lineage>
</organism>
<dbReference type="RefSeq" id="YP_009301996.1">
    <property type="nucleotide sequence ID" value="NC_031239.1"/>
</dbReference>